<protein>
    <submittedName>
        <fullName evidence="1">Uncharacterized protein</fullName>
    </submittedName>
</protein>
<name>A0A9P8CDI6_9HELO</name>
<evidence type="ECO:0000313" key="1">
    <source>
        <dbReference type="EMBL" id="KAG9242640.1"/>
    </source>
</evidence>
<evidence type="ECO:0000313" key="2">
    <source>
        <dbReference type="Proteomes" id="UP000887226"/>
    </source>
</evidence>
<dbReference type="OrthoDB" id="3564941at2759"/>
<organism evidence="1 2">
    <name type="scientific">Calycina marina</name>
    <dbReference type="NCBI Taxonomy" id="1763456"/>
    <lineage>
        <taxon>Eukaryota</taxon>
        <taxon>Fungi</taxon>
        <taxon>Dikarya</taxon>
        <taxon>Ascomycota</taxon>
        <taxon>Pezizomycotina</taxon>
        <taxon>Leotiomycetes</taxon>
        <taxon>Helotiales</taxon>
        <taxon>Pezizellaceae</taxon>
        <taxon>Calycina</taxon>
    </lineage>
</organism>
<comment type="caution">
    <text evidence="1">The sequence shown here is derived from an EMBL/GenBank/DDBJ whole genome shotgun (WGS) entry which is preliminary data.</text>
</comment>
<sequence length="90" mass="9984">MTDADHEFFHEHRSKGCEAYAMAGSVALLGDVEEAIKLVTKPIRGMVQMSLVLRDHHSQHLPASVIDLGLVEGIGYISRESHLKTTMRDV</sequence>
<dbReference type="Proteomes" id="UP000887226">
    <property type="component" value="Unassembled WGS sequence"/>
</dbReference>
<reference evidence="1" key="1">
    <citation type="journal article" date="2021" name="IMA Fungus">
        <title>Genomic characterization of three marine fungi, including Emericellopsis atlantica sp. nov. with signatures of a generalist lifestyle and marine biomass degradation.</title>
        <authorList>
            <person name="Hagestad O.C."/>
            <person name="Hou L."/>
            <person name="Andersen J.H."/>
            <person name="Hansen E.H."/>
            <person name="Altermark B."/>
            <person name="Li C."/>
            <person name="Kuhnert E."/>
            <person name="Cox R.J."/>
            <person name="Crous P.W."/>
            <person name="Spatafora J.W."/>
            <person name="Lail K."/>
            <person name="Amirebrahimi M."/>
            <person name="Lipzen A."/>
            <person name="Pangilinan J."/>
            <person name="Andreopoulos W."/>
            <person name="Hayes R.D."/>
            <person name="Ng V."/>
            <person name="Grigoriev I.V."/>
            <person name="Jackson S.A."/>
            <person name="Sutton T.D.S."/>
            <person name="Dobson A.D.W."/>
            <person name="Rama T."/>
        </authorList>
    </citation>
    <scope>NUCLEOTIDE SEQUENCE</scope>
    <source>
        <strain evidence="1">TRa3180A</strain>
    </source>
</reference>
<gene>
    <name evidence="1" type="ORF">BJ878DRAFT_514523</name>
</gene>
<proteinExistence type="predicted"/>
<accession>A0A9P8CDI6</accession>
<dbReference type="EMBL" id="MU254053">
    <property type="protein sequence ID" value="KAG9242640.1"/>
    <property type="molecule type" value="Genomic_DNA"/>
</dbReference>
<keyword evidence="2" id="KW-1185">Reference proteome</keyword>
<dbReference type="AlphaFoldDB" id="A0A9P8CDI6"/>